<protein>
    <submittedName>
        <fullName evidence="1">Uncharacterized protein</fullName>
    </submittedName>
</protein>
<sequence>GRAARGARMRWPGRSDPRMGIRRRVPLHFPVRIHHAARRL</sequence>
<evidence type="ECO:0000313" key="1">
    <source>
        <dbReference type="EMBL" id="CAA9566198.1"/>
    </source>
</evidence>
<feature type="non-terminal residue" evidence="1">
    <location>
        <position position="1"/>
    </location>
</feature>
<dbReference type="EMBL" id="CADCWM010000522">
    <property type="protein sequence ID" value="CAA9566198.1"/>
    <property type="molecule type" value="Genomic_DNA"/>
</dbReference>
<reference evidence="1" key="1">
    <citation type="submission" date="2020-02" db="EMBL/GenBank/DDBJ databases">
        <authorList>
            <person name="Meier V. D."/>
        </authorList>
    </citation>
    <scope>NUCLEOTIDE SEQUENCE</scope>
    <source>
        <strain evidence="1">AVDCRST_MAG88</strain>
    </source>
</reference>
<feature type="non-terminal residue" evidence="1">
    <location>
        <position position="40"/>
    </location>
</feature>
<proteinExistence type="predicted"/>
<name>A0A6J4V5U7_9BACT</name>
<dbReference type="AlphaFoldDB" id="A0A6J4V5U7"/>
<gene>
    <name evidence="1" type="ORF">AVDCRST_MAG88-1910</name>
</gene>
<organism evidence="1">
    <name type="scientific">uncultured Thermomicrobiales bacterium</name>
    <dbReference type="NCBI Taxonomy" id="1645740"/>
    <lineage>
        <taxon>Bacteria</taxon>
        <taxon>Pseudomonadati</taxon>
        <taxon>Thermomicrobiota</taxon>
        <taxon>Thermomicrobia</taxon>
        <taxon>Thermomicrobiales</taxon>
        <taxon>environmental samples</taxon>
    </lineage>
</organism>
<accession>A0A6J4V5U7</accession>